<feature type="non-terminal residue" evidence="1">
    <location>
        <position position="1"/>
    </location>
</feature>
<organism evidence="1 2">
    <name type="scientific">Kickxella alabastrina</name>
    <dbReference type="NCBI Taxonomy" id="61397"/>
    <lineage>
        <taxon>Eukaryota</taxon>
        <taxon>Fungi</taxon>
        <taxon>Fungi incertae sedis</taxon>
        <taxon>Zoopagomycota</taxon>
        <taxon>Kickxellomycotina</taxon>
        <taxon>Kickxellomycetes</taxon>
        <taxon>Kickxellales</taxon>
        <taxon>Kickxellaceae</taxon>
        <taxon>Kickxella</taxon>
    </lineage>
</organism>
<name>A0ACC1I532_9FUNG</name>
<reference evidence="1" key="1">
    <citation type="submission" date="2022-07" db="EMBL/GenBank/DDBJ databases">
        <title>Phylogenomic reconstructions and comparative analyses of Kickxellomycotina fungi.</title>
        <authorList>
            <person name="Reynolds N.K."/>
            <person name="Stajich J.E."/>
            <person name="Barry K."/>
            <person name="Grigoriev I.V."/>
            <person name="Crous P."/>
            <person name="Smith M.E."/>
        </authorList>
    </citation>
    <scope>NUCLEOTIDE SEQUENCE</scope>
    <source>
        <strain evidence="1">Benny 63K</strain>
    </source>
</reference>
<gene>
    <name evidence="1" type="ORF">LPJ66_008781</name>
</gene>
<proteinExistence type="predicted"/>
<protein>
    <submittedName>
        <fullName evidence="1">Uncharacterized protein</fullName>
    </submittedName>
</protein>
<comment type="caution">
    <text evidence="1">The sequence shown here is derived from an EMBL/GenBank/DDBJ whole genome shotgun (WGS) entry which is preliminary data.</text>
</comment>
<dbReference type="EMBL" id="JANBPG010001847">
    <property type="protein sequence ID" value="KAJ1888029.1"/>
    <property type="molecule type" value="Genomic_DNA"/>
</dbReference>
<dbReference type="Proteomes" id="UP001150581">
    <property type="component" value="Unassembled WGS sequence"/>
</dbReference>
<keyword evidence="2" id="KW-1185">Reference proteome</keyword>
<accession>A0ACC1I532</accession>
<evidence type="ECO:0000313" key="2">
    <source>
        <dbReference type="Proteomes" id="UP001150581"/>
    </source>
</evidence>
<evidence type="ECO:0000313" key="1">
    <source>
        <dbReference type="EMBL" id="KAJ1888029.1"/>
    </source>
</evidence>
<sequence>SGRSGFIDPRTLFAPSEGDMDTIRRRGLDIRVSVDGVGACRVGARLIRAQCDSGHACHVNFQLTNRFSRDLDLEISVLVVRDVEDDDVPLVSQNPAALFSANSNARLLVDENQALAFVPFDSAASQSAAASNGDFAFVLSEQMTDNNEPLKAQKTFAQPLSGNLPALELFDDLVFDDISDMRLPKIPPGASHSVPMPLYILCPGNYKIEYTVREHSRSEAESGETVFVHEVLAIDSNQ</sequence>